<feature type="transmembrane region" description="Helical" evidence="5">
    <location>
        <begin position="251"/>
        <end position="271"/>
    </location>
</feature>
<organism evidence="7 8">
    <name type="scientific">Candidatus Neomicrothrix parvicella RN1</name>
    <dbReference type="NCBI Taxonomy" id="1229780"/>
    <lineage>
        <taxon>Bacteria</taxon>
        <taxon>Bacillati</taxon>
        <taxon>Actinomycetota</taxon>
        <taxon>Acidimicrobiia</taxon>
        <taxon>Acidimicrobiales</taxon>
        <taxon>Microthrixaceae</taxon>
        <taxon>Candidatus Neomicrothrix</taxon>
    </lineage>
</organism>
<evidence type="ECO:0000256" key="4">
    <source>
        <dbReference type="ARBA" id="ARBA00023136"/>
    </source>
</evidence>
<feature type="transmembrane region" description="Helical" evidence="5">
    <location>
        <begin position="124"/>
        <end position="144"/>
    </location>
</feature>
<keyword evidence="4 5" id="KW-0472">Membrane</keyword>
<dbReference type="InterPro" id="IPR036259">
    <property type="entry name" value="MFS_trans_sf"/>
</dbReference>
<feature type="transmembrane region" description="Helical" evidence="5">
    <location>
        <begin position="277"/>
        <end position="297"/>
    </location>
</feature>
<dbReference type="InterPro" id="IPR020846">
    <property type="entry name" value="MFS_dom"/>
</dbReference>
<feature type="transmembrane region" description="Helical" evidence="5">
    <location>
        <begin position="479"/>
        <end position="498"/>
    </location>
</feature>
<feature type="transmembrane region" description="Helical" evidence="5">
    <location>
        <begin position="196"/>
        <end position="216"/>
    </location>
</feature>
<evidence type="ECO:0000313" key="7">
    <source>
        <dbReference type="EMBL" id="CCM61829.1"/>
    </source>
</evidence>
<gene>
    <name evidence="7" type="ORF">BN381_10060</name>
</gene>
<feature type="transmembrane region" description="Helical" evidence="5">
    <location>
        <begin position="415"/>
        <end position="435"/>
    </location>
</feature>
<dbReference type="Proteomes" id="UP000018291">
    <property type="component" value="Unassembled WGS sequence"/>
</dbReference>
<dbReference type="Gene3D" id="1.20.1250.20">
    <property type="entry name" value="MFS general substrate transporter like domains"/>
    <property type="match status" value="2"/>
</dbReference>
<feature type="transmembrane region" description="Helical" evidence="5">
    <location>
        <begin position="447"/>
        <end position="467"/>
    </location>
</feature>
<dbReference type="InterPro" id="IPR011701">
    <property type="entry name" value="MFS"/>
</dbReference>
<dbReference type="GO" id="GO:0005886">
    <property type="term" value="C:plasma membrane"/>
    <property type="evidence" value="ECO:0007669"/>
    <property type="project" value="UniProtKB-SubCell"/>
</dbReference>
<feature type="transmembrane region" description="Helical" evidence="5">
    <location>
        <begin position="392"/>
        <end position="409"/>
    </location>
</feature>
<feature type="transmembrane region" description="Helical" evidence="5">
    <location>
        <begin position="358"/>
        <end position="380"/>
    </location>
</feature>
<dbReference type="eggNOG" id="COG2814">
    <property type="taxonomic scope" value="Bacteria"/>
</dbReference>
<comment type="subcellular location">
    <subcellularLocation>
        <location evidence="1">Cell membrane</location>
        <topology evidence="1">Multi-pass membrane protein</topology>
    </subcellularLocation>
</comment>
<evidence type="ECO:0000256" key="5">
    <source>
        <dbReference type="SAM" id="Phobius"/>
    </source>
</evidence>
<evidence type="ECO:0000256" key="2">
    <source>
        <dbReference type="ARBA" id="ARBA00022692"/>
    </source>
</evidence>
<comment type="caution">
    <text evidence="7">The sequence shown here is derived from an EMBL/GenBank/DDBJ whole genome shotgun (WGS) entry which is preliminary data.</text>
</comment>
<proteinExistence type="predicted"/>
<dbReference type="STRING" id="1229780.BN381_10060"/>
<sequence length="519" mass="54372">MDGILPRHVKHLTTTRTLSRASADAWAAPRDDLMVLEERQDDGTLAALDGPWRHWSRRVTIEPVGPGDDDETVRLTEEVRFASAIPVFGPAFVPLITSSLRRGPMRPGKVPWWSPPARMDPESVSALTAACLIGICAGFLSTVVTRVLTFAADDFGITTTGPQSTALAVIRSGVVITLAIMALADRQGRRRLALGSLWVAAGACALCAFSPGLGAFTGAQVLTRNLSGAAVLLANVLVAEEVPSRVRAYSVGLQSMSFALGAGLVLVLLPLADLGLWGWRLVCAGAVLLVPLVMAVARHLPESKRFETAHVDPATAPRERFSMRRLWVLVALALAINVFAAPATQLQADFLKTDRGFSALWVTLFIIGTNTPAGLGVVLGGRWGDSWGRKPVAAIGMVGYATTAVMFMVSGVPMWLASLFSAVVGGLAVATIGVYGPEMFPTARRGLANGLLSAAALAGGLVGLLLAGQLADTWGYGPTFALLAIGPLLAAAIVLTLLPETAGVSLEELNRDPSAAPPS</sequence>
<keyword evidence="2 5" id="KW-0812">Transmembrane</keyword>
<dbReference type="PROSITE" id="PS50850">
    <property type="entry name" value="MFS"/>
    <property type="match status" value="1"/>
</dbReference>
<dbReference type="EMBL" id="CANL01000001">
    <property type="protein sequence ID" value="CCM61829.1"/>
    <property type="molecule type" value="Genomic_DNA"/>
</dbReference>
<dbReference type="SUPFAM" id="SSF103473">
    <property type="entry name" value="MFS general substrate transporter"/>
    <property type="match status" value="1"/>
</dbReference>
<feature type="transmembrane region" description="Helical" evidence="5">
    <location>
        <begin position="326"/>
        <end position="346"/>
    </location>
</feature>
<feature type="transmembrane region" description="Helical" evidence="5">
    <location>
        <begin position="164"/>
        <end position="184"/>
    </location>
</feature>
<feature type="domain" description="Major facilitator superfamily (MFS) profile" evidence="6">
    <location>
        <begin position="126"/>
        <end position="502"/>
    </location>
</feature>
<dbReference type="OrthoDB" id="9787026at2"/>
<evidence type="ECO:0000313" key="8">
    <source>
        <dbReference type="Proteomes" id="UP000018291"/>
    </source>
</evidence>
<dbReference type="GO" id="GO:0046943">
    <property type="term" value="F:carboxylic acid transmembrane transporter activity"/>
    <property type="evidence" value="ECO:0007669"/>
    <property type="project" value="TreeGrafter"/>
</dbReference>
<feature type="transmembrane region" description="Helical" evidence="5">
    <location>
        <begin position="222"/>
        <end position="239"/>
    </location>
</feature>
<evidence type="ECO:0000259" key="6">
    <source>
        <dbReference type="PROSITE" id="PS50850"/>
    </source>
</evidence>
<dbReference type="RefSeq" id="WP_012222651.1">
    <property type="nucleotide sequence ID" value="NZ_HG422565.1"/>
</dbReference>
<dbReference type="PANTHER" id="PTHR23508:SF10">
    <property type="entry name" value="CARBOXYLIC ACID TRANSPORTER PROTEIN HOMOLOG"/>
    <property type="match status" value="1"/>
</dbReference>
<reference evidence="7 8" key="1">
    <citation type="journal article" date="2013" name="ISME J.">
        <title>Metabolic model for the filamentous 'Candidatus Microthrix parvicella' based on genomic and metagenomic analyses.</title>
        <authorList>
            <person name="Jon McIlroy S."/>
            <person name="Kristiansen R."/>
            <person name="Albertsen M."/>
            <person name="Michael Karst S."/>
            <person name="Rossetti S."/>
            <person name="Lund Nielsen J."/>
            <person name="Tandoi V."/>
            <person name="James Seviour R."/>
            <person name="Nielsen P.H."/>
        </authorList>
    </citation>
    <scope>NUCLEOTIDE SEQUENCE [LARGE SCALE GENOMIC DNA]</scope>
    <source>
        <strain evidence="7 8">RN1</strain>
    </source>
</reference>
<dbReference type="AlphaFoldDB" id="R4YVG4"/>
<evidence type="ECO:0000256" key="1">
    <source>
        <dbReference type="ARBA" id="ARBA00004651"/>
    </source>
</evidence>
<keyword evidence="8" id="KW-1185">Reference proteome</keyword>
<dbReference type="HOGENOM" id="CLU_526555_0_0_11"/>
<accession>R4YVG4</accession>
<dbReference type="Pfam" id="PF07690">
    <property type="entry name" value="MFS_1"/>
    <property type="match status" value="1"/>
</dbReference>
<protein>
    <recommendedName>
        <fullName evidence="6">Major facilitator superfamily (MFS) profile domain-containing protein</fullName>
    </recommendedName>
</protein>
<name>R4YVG4_9ACTN</name>
<keyword evidence="3 5" id="KW-1133">Transmembrane helix</keyword>
<dbReference type="PANTHER" id="PTHR23508">
    <property type="entry name" value="CARBOXYLIC ACID TRANSPORTER PROTEIN HOMOLOG"/>
    <property type="match status" value="1"/>
</dbReference>
<evidence type="ECO:0000256" key="3">
    <source>
        <dbReference type="ARBA" id="ARBA00022989"/>
    </source>
</evidence>